<feature type="region of interest" description="Disordered" evidence="1">
    <location>
        <begin position="172"/>
        <end position="193"/>
    </location>
</feature>
<dbReference type="EMBL" id="VYZN01000041">
    <property type="protein sequence ID" value="KAE9531197.1"/>
    <property type="molecule type" value="Genomic_DNA"/>
</dbReference>
<name>A0A6G0TFL3_APHGL</name>
<keyword evidence="2" id="KW-1133">Transmembrane helix</keyword>
<feature type="transmembrane region" description="Helical" evidence="2">
    <location>
        <begin position="134"/>
        <end position="164"/>
    </location>
</feature>
<protein>
    <submittedName>
        <fullName evidence="3">Uncharacterized protein</fullName>
    </submittedName>
</protein>
<evidence type="ECO:0000256" key="1">
    <source>
        <dbReference type="SAM" id="MobiDB-lite"/>
    </source>
</evidence>
<sequence length="249" mass="27294">MLSARHEPAVLVERQHVTPIVDAGHAVDVSVLRREQLVGHVFFQPSLFRVLWPVVPQHVFCYVPLVISFLFPPFFRSFLPFFVFFVTPFFLTNASVIMSSPSLSSVNTDRNISSVMHSSNFSCSDFSSVDLMLFFRITVVTGIGSLSAEVGGIVTIAVIIVFIVGSSTFSLQSSSSSSSTTTATTSLSSSLPLTSSDNLHRIRFLPLRGSLHHYFITVNIYIIIYSIVVVVDGCIGCAVNSSCHFQAFP</sequence>
<organism evidence="3 4">
    <name type="scientific">Aphis glycines</name>
    <name type="common">Soybean aphid</name>
    <dbReference type="NCBI Taxonomy" id="307491"/>
    <lineage>
        <taxon>Eukaryota</taxon>
        <taxon>Metazoa</taxon>
        <taxon>Ecdysozoa</taxon>
        <taxon>Arthropoda</taxon>
        <taxon>Hexapoda</taxon>
        <taxon>Insecta</taxon>
        <taxon>Pterygota</taxon>
        <taxon>Neoptera</taxon>
        <taxon>Paraneoptera</taxon>
        <taxon>Hemiptera</taxon>
        <taxon>Sternorrhyncha</taxon>
        <taxon>Aphidomorpha</taxon>
        <taxon>Aphidoidea</taxon>
        <taxon>Aphididae</taxon>
        <taxon>Aphidini</taxon>
        <taxon>Aphis</taxon>
        <taxon>Aphis</taxon>
    </lineage>
</organism>
<accession>A0A6G0TFL3</accession>
<dbReference type="AlphaFoldDB" id="A0A6G0TFL3"/>
<dbReference type="Proteomes" id="UP000475862">
    <property type="component" value="Unassembled WGS sequence"/>
</dbReference>
<feature type="transmembrane region" description="Helical" evidence="2">
    <location>
        <begin position="78"/>
        <end position="98"/>
    </location>
</feature>
<keyword evidence="4" id="KW-1185">Reference proteome</keyword>
<evidence type="ECO:0000256" key="2">
    <source>
        <dbReference type="SAM" id="Phobius"/>
    </source>
</evidence>
<keyword evidence="2" id="KW-0472">Membrane</keyword>
<gene>
    <name evidence="3" type="ORF">AGLY_010403</name>
</gene>
<evidence type="ECO:0000313" key="4">
    <source>
        <dbReference type="Proteomes" id="UP000475862"/>
    </source>
</evidence>
<reference evidence="3 4" key="1">
    <citation type="submission" date="2019-08" db="EMBL/GenBank/DDBJ databases">
        <title>The genome of the soybean aphid Biotype 1, its phylome, world population structure and adaptation to the North American continent.</title>
        <authorList>
            <person name="Giordano R."/>
            <person name="Donthu R.K."/>
            <person name="Hernandez A.G."/>
            <person name="Wright C.L."/>
            <person name="Zimin A.V."/>
        </authorList>
    </citation>
    <scope>NUCLEOTIDE SEQUENCE [LARGE SCALE GENOMIC DNA]</scope>
    <source>
        <tissue evidence="3">Whole aphids</tissue>
    </source>
</reference>
<proteinExistence type="predicted"/>
<keyword evidence="2" id="KW-0812">Transmembrane</keyword>
<comment type="caution">
    <text evidence="3">The sequence shown here is derived from an EMBL/GenBank/DDBJ whole genome shotgun (WGS) entry which is preliminary data.</text>
</comment>
<feature type="transmembrane region" description="Helical" evidence="2">
    <location>
        <begin position="50"/>
        <end position="71"/>
    </location>
</feature>
<feature type="transmembrane region" description="Helical" evidence="2">
    <location>
        <begin position="211"/>
        <end position="231"/>
    </location>
</feature>
<evidence type="ECO:0000313" key="3">
    <source>
        <dbReference type="EMBL" id="KAE9531197.1"/>
    </source>
</evidence>